<dbReference type="Pfam" id="PF06629">
    <property type="entry name" value="MipA"/>
    <property type="match status" value="1"/>
</dbReference>
<dbReference type="PANTHER" id="PTHR38776">
    <property type="entry name" value="MLTA-INTERACTING PROTEIN-RELATED"/>
    <property type="match status" value="1"/>
</dbReference>
<comment type="subcellular location">
    <subcellularLocation>
        <location evidence="1">Cell outer membrane</location>
    </subcellularLocation>
</comment>
<dbReference type="RefSeq" id="WP_114440417.1">
    <property type="nucleotide sequence ID" value="NZ_QOZG01000004.1"/>
</dbReference>
<dbReference type="GO" id="GO:0009279">
    <property type="term" value="C:cell outer membrane"/>
    <property type="evidence" value="ECO:0007669"/>
    <property type="project" value="UniProtKB-SubCell"/>
</dbReference>
<name>A0A368K317_9HYPH</name>
<comment type="caution">
    <text evidence="7">The sequence shown here is derived from an EMBL/GenBank/DDBJ whole genome shotgun (WGS) entry which is preliminary data.</text>
</comment>
<evidence type="ECO:0000256" key="2">
    <source>
        <dbReference type="ARBA" id="ARBA00005722"/>
    </source>
</evidence>
<keyword evidence="5" id="KW-0998">Cell outer membrane</keyword>
<dbReference type="PANTHER" id="PTHR38776:SF1">
    <property type="entry name" value="MLTA-INTERACTING PROTEIN-RELATED"/>
    <property type="match status" value="1"/>
</dbReference>
<dbReference type="Proteomes" id="UP000253420">
    <property type="component" value="Unassembled WGS sequence"/>
</dbReference>
<sequence length="264" mass="27394">MRVALPILLAGGAVLSSTSANAQSAPPDNGPHGIVAIGAGVVPEYDGAEDLRAIPFVQADLHWGDINLEIRGLRVRADLASDPRLSIGPVIGARLPRSDVDGAVGLLPEIDTAIEAGGFIGYRFGGDESGQGSLAMELSVVHDVSGVHDGLLATASASYAAVRRDDFFLSLDAQTTWVNQDYARTYFGVTPADSAASGLAAYSPGSGIKDVGVGVTAGYWFSERFGVTGRVGANYLVGDIADSPVTEDGRRWQPSGGLSIAYRF</sequence>
<dbReference type="OrthoDB" id="5462484at2"/>
<evidence type="ECO:0000313" key="8">
    <source>
        <dbReference type="Proteomes" id="UP000253420"/>
    </source>
</evidence>
<dbReference type="EMBL" id="QOZG01000004">
    <property type="protein sequence ID" value="RCS23777.1"/>
    <property type="molecule type" value="Genomic_DNA"/>
</dbReference>
<keyword evidence="4" id="KW-0472">Membrane</keyword>
<evidence type="ECO:0000256" key="3">
    <source>
        <dbReference type="ARBA" id="ARBA00022729"/>
    </source>
</evidence>
<comment type="similarity">
    <text evidence="2">Belongs to the MipA/OmpV family.</text>
</comment>
<evidence type="ECO:0000256" key="4">
    <source>
        <dbReference type="ARBA" id="ARBA00023136"/>
    </source>
</evidence>
<gene>
    <name evidence="7" type="ORF">DUT91_10880</name>
</gene>
<protein>
    <submittedName>
        <fullName evidence="7">MipA/OmpV family protein</fullName>
    </submittedName>
</protein>
<accession>A0A368K317</accession>
<dbReference type="InterPro" id="IPR010583">
    <property type="entry name" value="MipA"/>
</dbReference>
<keyword evidence="3 6" id="KW-0732">Signal</keyword>
<evidence type="ECO:0000256" key="5">
    <source>
        <dbReference type="ARBA" id="ARBA00023237"/>
    </source>
</evidence>
<dbReference type="AlphaFoldDB" id="A0A368K317"/>
<keyword evidence="8" id="KW-1185">Reference proteome</keyword>
<evidence type="ECO:0000313" key="7">
    <source>
        <dbReference type="EMBL" id="RCS23777.1"/>
    </source>
</evidence>
<feature type="chain" id="PRO_5016603472" evidence="6">
    <location>
        <begin position="23"/>
        <end position="264"/>
    </location>
</feature>
<evidence type="ECO:0000256" key="1">
    <source>
        <dbReference type="ARBA" id="ARBA00004442"/>
    </source>
</evidence>
<evidence type="ECO:0000256" key="6">
    <source>
        <dbReference type="SAM" id="SignalP"/>
    </source>
</evidence>
<proteinExistence type="inferred from homology"/>
<feature type="signal peptide" evidence="6">
    <location>
        <begin position="1"/>
        <end position="22"/>
    </location>
</feature>
<organism evidence="7 8">
    <name type="scientific">Phyllobacterium salinisoli</name>
    <dbReference type="NCBI Taxonomy" id="1899321"/>
    <lineage>
        <taxon>Bacteria</taxon>
        <taxon>Pseudomonadati</taxon>
        <taxon>Pseudomonadota</taxon>
        <taxon>Alphaproteobacteria</taxon>
        <taxon>Hyphomicrobiales</taxon>
        <taxon>Phyllobacteriaceae</taxon>
        <taxon>Phyllobacterium</taxon>
    </lineage>
</organism>
<reference evidence="7 8" key="1">
    <citation type="submission" date="2018-07" db="EMBL/GenBank/DDBJ databases">
        <title>The draft genome of Phyllobacterium salinisoli.</title>
        <authorList>
            <person name="Liu L."/>
            <person name="Li L."/>
            <person name="Zhang X."/>
            <person name="Liang L."/>
        </authorList>
    </citation>
    <scope>NUCLEOTIDE SEQUENCE [LARGE SCALE GENOMIC DNA]</scope>
    <source>
        <strain evidence="7 8">LLAN61</strain>
    </source>
</reference>